<reference evidence="2 3" key="1">
    <citation type="submission" date="2019-12" db="EMBL/GenBank/DDBJ databases">
        <title>WGS of CPCC 203550 I12A-02606.</title>
        <authorList>
            <person name="Jiang Z."/>
        </authorList>
    </citation>
    <scope>NUCLEOTIDE SEQUENCE [LARGE SCALE GENOMIC DNA]</scope>
    <source>
        <strain evidence="2 3">I12A-02606</strain>
    </source>
</reference>
<dbReference type="EMBL" id="JAAGWE010000011">
    <property type="protein sequence ID" value="NEM05634.1"/>
    <property type="molecule type" value="Genomic_DNA"/>
</dbReference>
<gene>
    <name evidence="2" type="ORF">GCU54_06315</name>
</gene>
<protein>
    <recommendedName>
        <fullName evidence="4">DUF4126 domain-containing protein</fullName>
    </recommendedName>
</protein>
<comment type="caution">
    <text evidence="2">The sequence shown here is derived from an EMBL/GenBank/DDBJ whole genome shotgun (WGS) entry which is preliminary data.</text>
</comment>
<feature type="chain" id="PRO_5038503476" description="DUF4126 domain-containing protein" evidence="1">
    <location>
        <begin position="26"/>
        <end position="146"/>
    </location>
</feature>
<evidence type="ECO:0000256" key="1">
    <source>
        <dbReference type="SAM" id="SignalP"/>
    </source>
</evidence>
<dbReference type="AlphaFoldDB" id="A0A6P0GEF3"/>
<name>A0A6P0GEF3_9ACTN</name>
<keyword evidence="1" id="KW-0732">Signal</keyword>
<proteinExistence type="predicted"/>
<dbReference type="Proteomes" id="UP000471126">
    <property type="component" value="Unassembled WGS sequence"/>
</dbReference>
<dbReference type="RefSeq" id="WP_163475790.1">
    <property type="nucleotide sequence ID" value="NZ_JAAGWE010000011.1"/>
</dbReference>
<evidence type="ECO:0008006" key="4">
    <source>
        <dbReference type="Google" id="ProtNLM"/>
    </source>
</evidence>
<feature type="signal peptide" evidence="1">
    <location>
        <begin position="1"/>
        <end position="25"/>
    </location>
</feature>
<evidence type="ECO:0000313" key="2">
    <source>
        <dbReference type="EMBL" id="NEM05634.1"/>
    </source>
</evidence>
<sequence length="146" mass="14224">MTASLVLRAALLGTAAGGRSSLGLAAPALTAPSRLPWPVRLAAVAAVVGEVVADKLPGTPSRTVAPSVASRLASGAGGSALLARRGGGGVLPVLAGAAAAAAGTLGGARWRGWAAQRVPDWQAALVEDVVVLALAALAGRERTARP</sequence>
<accession>A0A6P0GEF3</accession>
<organism evidence="2 3">
    <name type="scientific">Geodermatophilus normandii</name>
    <dbReference type="NCBI Taxonomy" id="1137989"/>
    <lineage>
        <taxon>Bacteria</taxon>
        <taxon>Bacillati</taxon>
        <taxon>Actinomycetota</taxon>
        <taxon>Actinomycetes</taxon>
        <taxon>Geodermatophilales</taxon>
        <taxon>Geodermatophilaceae</taxon>
        <taxon>Geodermatophilus</taxon>
    </lineage>
</organism>
<evidence type="ECO:0000313" key="3">
    <source>
        <dbReference type="Proteomes" id="UP000471126"/>
    </source>
</evidence>